<accession>R1FYA0</accession>
<feature type="non-terminal residue" evidence="1">
    <location>
        <position position="57"/>
    </location>
</feature>
<name>R1FYA0_9PSEU</name>
<evidence type="ECO:0000313" key="1">
    <source>
        <dbReference type="EMBL" id="EOD64292.1"/>
    </source>
</evidence>
<reference evidence="1 2" key="1">
    <citation type="submission" date="2013-02" db="EMBL/GenBank/DDBJ databases">
        <title>Draft genome sequence of Amycolatopsis vancoresmycina strain DSM 44592T.</title>
        <authorList>
            <person name="Kumar S."/>
            <person name="Kaur N."/>
            <person name="Kaur C."/>
            <person name="Raghava G.P.S."/>
            <person name="Mayilraj S."/>
        </authorList>
    </citation>
    <scope>NUCLEOTIDE SEQUENCE [LARGE SCALE GENOMIC DNA]</scope>
    <source>
        <strain evidence="1 2">DSM 44592</strain>
    </source>
</reference>
<dbReference type="AlphaFoldDB" id="R1FYA0"/>
<protein>
    <submittedName>
        <fullName evidence="1">Uncharacterized protein</fullName>
    </submittedName>
</protein>
<organism evidence="1 2">
    <name type="scientific">Amycolatopsis vancoresmycina DSM 44592</name>
    <dbReference type="NCBI Taxonomy" id="1292037"/>
    <lineage>
        <taxon>Bacteria</taxon>
        <taxon>Bacillati</taxon>
        <taxon>Actinomycetota</taxon>
        <taxon>Actinomycetes</taxon>
        <taxon>Pseudonocardiales</taxon>
        <taxon>Pseudonocardiaceae</taxon>
        <taxon>Amycolatopsis</taxon>
    </lineage>
</organism>
<keyword evidence="2" id="KW-1185">Reference proteome</keyword>
<comment type="caution">
    <text evidence="1">The sequence shown here is derived from an EMBL/GenBank/DDBJ whole genome shotgun (WGS) entry which is preliminary data.</text>
</comment>
<gene>
    <name evidence="1" type="ORF">H480_32553</name>
</gene>
<sequence>MSDWIRPIGPGWVVRDAVPGPDVDEFAEPERVIAALAAPGAADSLLAVQHPARTPAA</sequence>
<dbReference type="EMBL" id="AOUO01000525">
    <property type="protein sequence ID" value="EOD64292.1"/>
    <property type="molecule type" value="Genomic_DNA"/>
</dbReference>
<proteinExistence type="predicted"/>
<dbReference type="Proteomes" id="UP000014139">
    <property type="component" value="Unassembled WGS sequence"/>
</dbReference>
<evidence type="ECO:0000313" key="2">
    <source>
        <dbReference type="Proteomes" id="UP000014139"/>
    </source>
</evidence>